<name>A0A437H262_9SPHN</name>
<evidence type="ECO:0000313" key="2">
    <source>
        <dbReference type="EMBL" id="RVQ69761.1"/>
    </source>
</evidence>
<keyword evidence="3" id="KW-1185">Reference proteome</keyword>
<accession>A0A437H262</accession>
<protein>
    <recommendedName>
        <fullName evidence="1">Phosphodiester glycosidase domain-containing protein</fullName>
    </recommendedName>
</protein>
<dbReference type="InterPro" id="IPR018711">
    <property type="entry name" value="NAGPA"/>
</dbReference>
<dbReference type="OrthoDB" id="5515706at2"/>
<proteinExistence type="predicted"/>
<dbReference type="AlphaFoldDB" id="A0A437H262"/>
<gene>
    <name evidence="2" type="ORF">EKN06_02330</name>
</gene>
<dbReference type="Proteomes" id="UP000283003">
    <property type="component" value="Unassembled WGS sequence"/>
</dbReference>
<evidence type="ECO:0000313" key="3">
    <source>
        <dbReference type="Proteomes" id="UP000283003"/>
    </source>
</evidence>
<comment type="caution">
    <text evidence="2">The sequence shown here is derived from an EMBL/GenBank/DDBJ whole genome shotgun (WGS) entry which is preliminary data.</text>
</comment>
<sequence length="191" mass="20388">MRSFDRLTEQTPSESILMAMNGGMFNESGNPIGLYVESGEQRVALNTNEGPGNFHLMPNGVFWGGNGVAHVDTTEHFATLEPANPPPFATQSGPMLLVDGKLHPHFAADGESKHFRNGVGVDKAGKVHFVISDDLVSFGRFARFFRDEAKTPDALYLDGAVSALWDPAGGRKDGGPPLGPLIVVTKQAKAG</sequence>
<dbReference type="Pfam" id="PF09992">
    <property type="entry name" value="NAGPA"/>
    <property type="match status" value="1"/>
</dbReference>
<evidence type="ECO:0000259" key="1">
    <source>
        <dbReference type="Pfam" id="PF09992"/>
    </source>
</evidence>
<reference evidence="2 3" key="1">
    <citation type="submission" date="2018-12" db="EMBL/GenBank/DDBJ databases">
        <title>Croceicoccus ponticola sp. nov., a lipolytic bacterium isolated from seawater.</title>
        <authorList>
            <person name="Yoon J.-H."/>
        </authorList>
    </citation>
    <scope>NUCLEOTIDE SEQUENCE [LARGE SCALE GENOMIC DNA]</scope>
    <source>
        <strain evidence="2 3">GM-16</strain>
    </source>
</reference>
<feature type="domain" description="Phosphodiester glycosidase" evidence="1">
    <location>
        <begin position="17"/>
        <end position="163"/>
    </location>
</feature>
<organism evidence="2 3">
    <name type="scientific">Croceicoccus ponticola</name>
    <dbReference type="NCBI Taxonomy" id="2217664"/>
    <lineage>
        <taxon>Bacteria</taxon>
        <taxon>Pseudomonadati</taxon>
        <taxon>Pseudomonadota</taxon>
        <taxon>Alphaproteobacteria</taxon>
        <taxon>Sphingomonadales</taxon>
        <taxon>Erythrobacteraceae</taxon>
        <taxon>Croceicoccus</taxon>
    </lineage>
</organism>
<dbReference type="EMBL" id="RXOL01000001">
    <property type="protein sequence ID" value="RVQ69761.1"/>
    <property type="molecule type" value="Genomic_DNA"/>
</dbReference>